<dbReference type="InterPro" id="IPR054576">
    <property type="entry name" value="At5g48480-like_N"/>
</dbReference>
<dbReference type="AlphaFoldDB" id="A0AAV8S7X5"/>
<evidence type="ECO:0000259" key="2">
    <source>
        <dbReference type="Pfam" id="PF22656"/>
    </source>
</evidence>
<evidence type="ECO:0000259" key="1">
    <source>
        <dbReference type="Pfam" id="PF22650"/>
    </source>
</evidence>
<dbReference type="Proteomes" id="UP001159364">
    <property type="component" value="Linkage Group LG12"/>
</dbReference>
<protein>
    <recommendedName>
        <fullName evidence="5">VOC domain-containing protein</fullName>
    </recommendedName>
</protein>
<dbReference type="EMBL" id="JAIWQS010000012">
    <property type="protein sequence ID" value="KAJ8748158.1"/>
    <property type="molecule type" value="Genomic_DNA"/>
</dbReference>
<dbReference type="SUPFAM" id="SSF54593">
    <property type="entry name" value="Glyoxalase/Bleomycin resistance protein/Dihydroxybiphenyl dioxygenase"/>
    <property type="match status" value="1"/>
</dbReference>
<evidence type="ECO:0008006" key="5">
    <source>
        <dbReference type="Google" id="ProtNLM"/>
    </source>
</evidence>
<dbReference type="InterPro" id="IPR054575">
    <property type="entry name" value="At5g48480-like_C"/>
</dbReference>
<keyword evidence="4" id="KW-1185">Reference proteome</keyword>
<name>A0AAV8S7X5_9ROSI</name>
<comment type="caution">
    <text evidence="3">The sequence shown here is derived from an EMBL/GenBank/DDBJ whole genome shotgun (WGS) entry which is preliminary data.</text>
</comment>
<evidence type="ECO:0000313" key="4">
    <source>
        <dbReference type="Proteomes" id="UP001159364"/>
    </source>
</evidence>
<organism evidence="3 4">
    <name type="scientific">Erythroxylum novogranatense</name>
    <dbReference type="NCBI Taxonomy" id="1862640"/>
    <lineage>
        <taxon>Eukaryota</taxon>
        <taxon>Viridiplantae</taxon>
        <taxon>Streptophyta</taxon>
        <taxon>Embryophyta</taxon>
        <taxon>Tracheophyta</taxon>
        <taxon>Spermatophyta</taxon>
        <taxon>Magnoliopsida</taxon>
        <taxon>eudicotyledons</taxon>
        <taxon>Gunneridae</taxon>
        <taxon>Pentapetalae</taxon>
        <taxon>rosids</taxon>
        <taxon>fabids</taxon>
        <taxon>Malpighiales</taxon>
        <taxon>Erythroxylaceae</taxon>
        <taxon>Erythroxylum</taxon>
    </lineage>
</organism>
<dbReference type="PANTHER" id="PTHR34109">
    <property type="entry name" value="BNAUNNG04460D PROTEIN-RELATED"/>
    <property type="match status" value="1"/>
</dbReference>
<reference evidence="3 4" key="1">
    <citation type="submission" date="2021-09" db="EMBL/GenBank/DDBJ databases">
        <title>Genomic insights and catalytic innovation underlie evolution of tropane alkaloids biosynthesis.</title>
        <authorList>
            <person name="Wang Y.-J."/>
            <person name="Tian T."/>
            <person name="Huang J.-P."/>
            <person name="Huang S.-X."/>
        </authorList>
    </citation>
    <scope>NUCLEOTIDE SEQUENCE [LARGE SCALE GENOMIC DNA]</scope>
    <source>
        <strain evidence="3">KIB-2018</strain>
        <tissue evidence="3">Leaf</tissue>
    </source>
</reference>
<sequence>MAQQEVQNGGSEVVFTAMKPQLLVEAPKASDAVQFYKAAFGAVETSRTTQPKRKADQELPHIISAQLQLAGSTILVSDIPEQSPLTAGAGIAFCLETDDVEAAMSKAVAAGAVAEHEVSEGTEGSCVGSGRVGKVKDPYGYVWFICAPDKKPCSEAEA</sequence>
<feature type="domain" description="Glyoxalase At5g48480-like N-terminal" evidence="2">
    <location>
        <begin position="21"/>
        <end position="79"/>
    </location>
</feature>
<dbReference type="Gene3D" id="3.10.180.10">
    <property type="entry name" value="2,3-Dihydroxybiphenyl 1,2-Dioxygenase, domain 1"/>
    <property type="match status" value="1"/>
</dbReference>
<dbReference type="PANTHER" id="PTHR34109:SF1">
    <property type="entry name" value="VOC DOMAIN-CONTAINING PROTEIN"/>
    <property type="match status" value="1"/>
</dbReference>
<dbReference type="InterPro" id="IPR029068">
    <property type="entry name" value="Glyas_Bleomycin-R_OHBP_Dase"/>
</dbReference>
<feature type="domain" description="Glyoxalase At5g48480-like C-terminal" evidence="1">
    <location>
        <begin position="94"/>
        <end position="144"/>
    </location>
</feature>
<dbReference type="CDD" id="cd07246">
    <property type="entry name" value="VOC_like"/>
    <property type="match status" value="1"/>
</dbReference>
<evidence type="ECO:0000313" key="3">
    <source>
        <dbReference type="EMBL" id="KAJ8748158.1"/>
    </source>
</evidence>
<dbReference type="Pfam" id="PF22656">
    <property type="entry name" value="At5g48480-like_N"/>
    <property type="match status" value="1"/>
</dbReference>
<dbReference type="Pfam" id="PF22650">
    <property type="entry name" value="At5g48480-like_C"/>
    <property type="match status" value="1"/>
</dbReference>
<proteinExistence type="predicted"/>
<accession>A0AAV8S7X5</accession>
<gene>
    <name evidence="3" type="ORF">K2173_000566</name>
</gene>